<feature type="region of interest" description="Disordered" evidence="2">
    <location>
        <begin position="48"/>
        <end position="90"/>
    </location>
</feature>
<feature type="coiled-coil region" evidence="1">
    <location>
        <begin position="2693"/>
        <end position="2834"/>
    </location>
</feature>
<feature type="coiled-coil region" evidence="1">
    <location>
        <begin position="2094"/>
        <end position="2149"/>
    </location>
</feature>
<feature type="region of interest" description="Disordered" evidence="2">
    <location>
        <begin position="149"/>
        <end position="169"/>
    </location>
</feature>
<feature type="compositionally biased region" description="Polar residues" evidence="2">
    <location>
        <begin position="59"/>
        <end position="69"/>
    </location>
</feature>
<feature type="compositionally biased region" description="Basic and acidic residues" evidence="2">
    <location>
        <begin position="745"/>
        <end position="758"/>
    </location>
</feature>
<feature type="region of interest" description="Disordered" evidence="2">
    <location>
        <begin position="232"/>
        <end position="285"/>
    </location>
</feature>
<feature type="compositionally biased region" description="Low complexity" evidence="2">
    <location>
        <begin position="232"/>
        <end position="241"/>
    </location>
</feature>
<dbReference type="OrthoDB" id="550440at2759"/>
<evidence type="ECO:0000256" key="2">
    <source>
        <dbReference type="SAM" id="MobiDB-lite"/>
    </source>
</evidence>
<dbReference type="STRING" id="3055.A0A2K3DIT4"/>
<dbReference type="KEGG" id="cre:CHLRE_07g317500v5"/>
<feature type="region of interest" description="Disordered" evidence="2">
    <location>
        <begin position="430"/>
        <end position="475"/>
    </location>
</feature>
<feature type="region of interest" description="Disordered" evidence="2">
    <location>
        <begin position="2849"/>
        <end position="2875"/>
    </location>
</feature>
<feature type="compositionally biased region" description="Polar residues" evidence="2">
    <location>
        <begin position="3818"/>
        <end position="3827"/>
    </location>
</feature>
<feature type="region of interest" description="Disordered" evidence="2">
    <location>
        <begin position="384"/>
        <end position="403"/>
    </location>
</feature>
<dbReference type="InParanoid" id="A0A2K3DIT4"/>
<name>A0A2K3DIT4_CHLRE</name>
<feature type="compositionally biased region" description="Pro residues" evidence="2">
    <location>
        <begin position="461"/>
        <end position="470"/>
    </location>
</feature>
<keyword evidence="4" id="KW-1185">Reference proteome</keyword>
<feature type="coiled-coil region" evidence="1">
    <location>
        <begin position="1368"/>
        <end position="1425"/>
    </location>
</feature>
<keyword evidence="1" id="KW-0175">Coiled coil</keyword>
<dbReference type="EMBL" id="CM008968">
    <property type="protein sequence ID" value="PNW80435.1"/>
    <property type="molecule type" value="Genomic_DNA"/>
</dbReference>
<feature type="compositionally biased region" description="Low complexity" evidence="2">
    <location>
        <begin position="443"/>
        <end position="460"/>
    </location>
</feature>
<accession>A0A2K3DIT4</accession>
<feature type="coiled-coil region" evidence="1">
    <location>
        <begin position="2009"/>
        <end position="2036"/>
    </location>
</feature>
<protein>
    <submittedName>
        <fullName evidence="3">Uncharacterized protein</fullName>
    </submittedName>
</protein>
<organism evidence="3 4">
    <name type="scientific">Chlamydomonas reinhardtii</name>
    <name type="common">Chlamydomonas smithii</name>
    <dbReference type="NCBI Taxonomy" id="3055"/>
    <lineage>
        <taxon>Eukaryota</taxon>
        <taxon>Viridiplantae</taxon>
        <taxon>Chlorophyta</taxon>
        <taxon>core chlorophytes</taxon>
        <taxon>Chlorophyceae</taxon>
        <taxon>CS clade</taxon>
        <taxon>Chlamydomonadales</taxon>
        <taxon>Chlamydomonadaceae</taxon>
        <taxon>Chlamydomonas</taxon>
    </lineage>
</organism>
<feature type="coiled-coil region" evidence="1">
    <location>
        <begin position="3474"/>
        <end position="3530"/>
    </location>
</feature>
<feature type="region of interest" description="Disordered" evidence="2">
    <location>
        <begin position="2045"/>
        <end position="2070"/>
    </location>
</feature>
<feature type="region of interest" description="Disordered" evidence="2">
    <location>
        <begin position="3213"/>
        <end position="3243"/>
    </location>
</feature>
<feature type="region of interest" description="Disordered" evidence="2">
    <location>
        <begin position="3807"/>
        <end position="3859"/>
    </location>
</feature>
<proteinExistence type="predicted"/>
<gene>
    <name evidence="3" type="ORF">CHLRE_07g317500v5</name>
</gene>
<feature type="compositionally biased region" description="Low complexity" evidence="2">
    <location>
        <begin position="759"/>
        <end position="769"/>
    </location>
</feature>
<dbReference type="PaxDb" id="3055-EDP07254"/>
<dbReference type="Gramene" id="PNW80435">
    <property type="protein sequence ID" value="PNW80435"/>
    <property type="gene ID" value="CHLRE_07g317500v5"/>
</dbReference>
<feature type="region of interest" description="Disordered" evidence="2">
    <location>
        <begin position="545"/>
        <end position="575"/>
    </location>
</feature>
<feature type="region of interest" description="Disordered" evidence="2">
    <location>
        <begin position="2264"/>
        <end position="2287"/>
    </location>
</feature>
<feature type="coiled-coil region" evidence="1">
    <location>
        <begin position="1924"/>
        <end position="1972"/>
    </location>
</feature>
<feature type="compositionally biased region" description="Polar residues" evidence="2">
    <location>
        <begin position="432"/>
        <end position="442"/>
    </location>
</feature>
<dbReference type="RefSeq" id="XP_042922477.1">
    <property type="nucleotide sequence ID" value="XM_043063909.1"/>
</dbReference>
<feature type="compositionally biased region" description="Low complexity" evidence="2">
    <location>
        <begin position="2943"/>
        <end position="2978"/>
    </location>
</feature>
<feature type="region of interest" description="Disordered" evidence="2">
    <location>
        <begin position="1437"/>
        <end position="1464"/>
    </location>
</feature>
<feature type="region of interest" description="Disordered" evidence="2">
    <location>
        <begin position="1281"/>
        <end position="1311"/>
    </location>
</feature>
<sequence>MADLLFAQSSLHEETTRLGEALLVLSADDKQRQEEIAELNELLARVKRHSLGSRPSPYKATQRSPSHSFARSDAASSEAVELSPGGPTAVPRMVESGLGALSSANKTLSAFQTQLNSGLSQLQQQADQARRAGSSVRAHVDMLQQLVSPGKPGTMAGAGVQPAPAGHADEAESLLRVLQEAAQQRAAAESALRSPSPRSGAGADGAPGRAAWGEADIFSFFKALDAAGAAPAAQPQRATAQLKDQAAQSPAHRVSRDTHGGAAPDQQAMRRLPQQPQEASREDVASLQRSVYELEARRNELLAQLENMSSKVSTSTVELEALRTEAVHAQRQSADQSLHGKLEQLRQLDGLIQASTAQLTELEANIAAANAAAAAASASAAAAEPAGGTEGASKAALRGHRFKRRVKRHLATVRRSHSCSDLAAAAAAAAGQQPSESHGQQEGTAASTAVAASGTGTSPARVPPLPPPADTEPAYSPAKAQLLQLRKELLAITTEHSKAVLQLEQERHAGVAQQCELAALRQTLRSHKSLAITTSFEGARSASASASSTASAATSGSTSAALARSGGGAGTKRPLSVSVSGMEELLEEAAADLEQLEGHVSSVTQRLLGLQGQNLELAQQVAAALRRRAEAEAQGGEELCRAQALRAEVDGLQRSIATDQQASGQVAAQLAAARDELAQLEAEVGRQREDLQQGRAAQQATEAAALEAEQRRLQSLHALETAEQSLKAAEHGLQQLQQDLQQAESRMKQAEADAEAARQEAGGLSASAEQARRDAAEAELVCSQLRMEAARVREELGALRVEVSTLQAERVKADEALQAARQQHGDAEGLLQACTAELQLSRSELQQALAAAQEAQAHLSKLQQQQQELTSTAERHEQQTAAAERGAAAAQQELETAREQAAAARQQLAELTAQVAALRDVAAAAGLGGSAGGYGRSGAASGTPSMQATPASGLGFAPPGMHPAAAGHYGPGLVAMPALEMSGSFMSMGGGVNAFAAQQHLSTVVQLQGEIERLQVAAVQAQSRQRMAEQRAVDAEHMCSELQARLSSLRAKQQDTALRAADLEGAAAAAAVAHGQQPASITASAAAHTWRLKAEELQQELDASQQMLGRYKTRLAAAQEECTGLEESRQREKAAGARLRQQVEALQQEVAAASAAAPLPAAASTVTQLLGQTTRGKATGARELEDMDAQVDAAKQELRKLQTQVSRQQELHSELLEEQAALRRQGAALRQQMEEAAGQLVALKAQYEKGKLKVEQLKAQQASLHGRIESLGAKEQAAQARVDELQRRQQQLEAPATSKHMQRGTATDSGTSAELRAQLEAVQNELATVKAELGAVEEARSEAHASQQAVAVDAAASAEQVALLRHQLQAVKQAAAASEEALAEERRRLQQCRTELAASQDVASTQRLQQDIAQLQAHVRELRAAQAAPAEAAAAPSKLAAAASTPNSPLQREGALVPRTSDEASTPAAHALVVRREQSHVPAVWEGTPTELADARRELHALQLRIAVACADEARLTAACAELRRQQATAEHDVMTRRQQVAEMEQRLGALQLRAANGAKEAEVAAELAELRDQVRAAQQAAHTSEAAAAEAQHQASLAGMQLAHAEEQLKLQQQQAAAQLDALAPRLAEAQSAAERERQRSQDLAKQLDEANAQLRQQATDHTAALRARSQEQAEALAVQAQQHAAAVAKLELEVESACARERTAAEALVGERAKVEQLQAKAVALAAQVSEGSSQEQQLTQELEQTQHLLADVEATVRKLEAEAARLAEQVAQLLLQGAGDAEHLARLRGEVAGLQASLQEAGAAWVEAEERAAVGDAVAAAARQELAALRQQVEQLREELSAAIEQRDGESAAKTGAQEAASRAEAAAAAVQQEAGTLRQQVASLQQQLAAAEAHAGESLQRLQAVAADLDKQLCSEQELTSALQQQADALAAELAAAKALAEQLESELATARAEVAVAVERAQDLETAASMAANQEAADVRGVHALADQQAAELGATHSGWVHECEMLRGMIAEREAQISQLQAELEATSQGVLLQAADAPQPPELVGPHQDQDQGDAAADSPRTPARKQVAVANSNEDQQQLRLQDAALQQLVADCAALREQRDAALAQLAAAAAALDVAEAGARELMMDKEQLEADVARLQQLSLDALAVLGHQQQQQQRSESQVEPMAPAYSHLLGVPLLVVALLAVNKTSTVTVEDASRRAAEAQAADGPSCAGAAVCDQVSQTEWPEPTCRPAESQTVLDTASSAAQTEAAQIAHTAAQTQPSMTSASPGSQAEAEGGERLAVHDTAQVLQPRQLLSQLPPQHDADAYKQLLDVLADRAALQQHVAILQAQLDVAARDRSDLERQAGSLEAQLEQLQCDQEQQLVLMHIQIEALRGQLMAWRADVEADAGAAAVTAQLAAAVAQQCQQQPRSKADEAEVTAAALVTPMGKGASACAATQTSRSVTPAAATVAAATTPVPAAAAGTPFTPASAASPAASISAALAAALGGASPLDVARLQGQVVELTSRLLRAQREAAEAEVRAQEQQRVAAAEAAAEAMVGMAALSGELCDAREQEEGVRAELRAALQVQSVLSQQLAAAQEQLVAAVAAAAAPPLQPSTDVGVATEPPACCSLGTQADAEGPPLARCDREAQTETDLLPRAAAETQTEHLAATASGCTQTSQRALARTQAEAVSIAAAVVVDASTQSQTVAELEAELAQSLRQQLELLQGQQQAEAAKDEAAAGQVAQLRSQLSGADEKAEAAEAELQVLKERCQHLETELEEQRTDEAARLRGVQAEFERLEQQLTVELQCSQAAAEQAVDALRACQQELTQVRQQSRQALQEAPRATQLAALQPRHASALPPPTNHSRQSTGDKQQQHLRRASVDSICVAERSGSSGSGTSLPALRLEASLASWSQPGVPPAGERKPAMLPPAAPAAQQPPQGLNESLPEPATQAQAQQHQQQQAPPQQAREAQQDQQAPAPQAGQRELSAAALQRHCAELERQAAAQREELSRLRSRLAATEARLGTASQQLAALNAELRTRDGAEVDTHTQLQQRVDEEARLRVAQQAAEDARLLLAVKVQLADCREQLASREAELASQQVELASRHIEFAAAREAAESALSELEGMRREAQALKAELEQLRQQGPSADTVMRLNGAASGGEATDRDAVEVPAAGGLPVLEAPCEEAGEWAVDAVVQRVMAALMAPLQQLSAAQHNANVAASDGEAAPQHGHAYGREQAGSELDTREAPAPVAGQCRRSLCSLREHRQYQHQQLVRRLTRRVLLQAGLHSAACGDVSGSEERERGSAGCAGCCSDGEASGLEDDEVGSGAELSVRSGSYLARLQEFWTSDTETEALTPSLSPRFARLHAHLRRSRDSGCSGYRGGRPRLPALRAAGMRPGIPLSRRPAVSCACQTDIPAEPSPPAYAGAAAEPLARVTAAAAANLADLQRQQAALLVQVSALRCQAAEADALSAARSRHVAELQLREQQLTAAVEALRRQAQAAVADMQHSVHACQAAGEEALVSLEADIRQLREARAGTVTELDQTRALLAGTVRALRLGRASLQARKAVDSALAGLVASAAIDNGVSGPQAVHHVRVVFNCMSELCGRAEAMSAALLPVVAQLSAPVAAAQPRTAAGNDAPNSTAAPAVAAANAAMAAAAGAVAVDAATAAVAVAQLQAELRRVKSQLHERARKYAGVLKAVVAGKQLPAERLLEGFQRLWAASEQQLGRLADLPLPPAAGAVAAAHPSSEGSQARVDGSHVPDWAESVPVASRAAAGAQHDAAASGPATKAVIDTIAAGRATRAPLVAVENRVGHNGPRQVRSTAAQPLLTSPKRGAPTSPDEEDGAGGGRHPQRRHQQFEVDEDTPLAVGLRWEAGAGAKVEAQQRHRLQSQLQHVMSLAKKLQRGPEASGLGLGSGL</sequence>
<feature type="coiled-coil region" evidence="1">
    <location>
        <begin position="1312"/>
        <end position="1339"/>
    </location>
</feature>
<reference evidence="3 4" key="1">
    <citation type="journal article" date="2007" name="Science">
        <title>The Chlamydomonas genome reveals the evolution of key animal and plant functions.</title>
        <authorList>
            <person name="Merchant S.S."/>
            <person name="Prochnik S.E."/>
            <person name="Vallon O."/>
            <person name="Harris E.H."/>
            <person name="Karpowicz S.J."/>
            <person name="Witman G.B."/>
            <person name="Terry A."/>
            <person name="Salamov A."/>
            <person name="Fritz-Laylin L.K."/>
            <person name="Marechal-Drouard L."/>
            <person name="Marshall W.F."/>
            <person name="Qu L.H."/>
            <person name="Nelson D.R."/>
            <person name="Sanderfoot A.A."/>
            <person name="Spalding M.H."/>
            <person name="Kapitonov V.V."/>
            <person name="Ren Q."/>
            <person name="Ferris P."/>
            <person name="Lindquist E."/>
            <person name="Shapiro H."/>
            <person name="Lucas S.M."/>
            <person name="Grimwood J."/>
            <person name="Schmutz J."/>
            <person name="Cardol P."/>
            <person name="Cerutti H."/>
            <person name="Chanfreau G."/>
            <person name="Chen C.L."/>
            <person name="Cognat V."/>
            <person name="Croft M.T."/>
            <person name="Dent R."/>
            <person name="Dutcher S."/>
            <person name="Fernandez E."/>
            <person name="Fukuzawa H."/>
            <person name="Gonzalez-Ballester D."/>
            <person name="Gonzalez-Halphen D."/>
            <person name="Hallmann A."/>
            <person name="Hanikenne M."/>
            <person name="Hippler M."/>
            <person name="Inwood W."/>
            <person name="Jabbari K."/>
            <person name="Kalanon M."/>
            <person name="Kuras R."/>
            <person name="Lefebvre P.A."/>
            <person name="Lemaire S.D."/>
            <person name="Lobanov A.V."/>
            <person name="Lohr M."/>
            <person name="Manuell A."/>
            <person name="Meier I."/>
            <person name="Mets L."/>
            <person name="Mittag M."/>
            <person name="Mittelmeier T."/>
            <person name="Moroney J.V."/>
            <person name="Moseley J."/>
            <person name="Napoli C."/>
            <person name="Nedelcu A.M."/>
            <person name="Niyogi K."/>
            <person name="Novoselov S.V."/>
            <person name="Paulsen I.T."/>
            <person name="Pazour G."/>
            <person name="Purton S."/>
            <person name="Ral J.P."/>
            <person name="Riano-Pachon D.M."/>
            <person name="Riekhof W."/>
            <person name="Rymarquis L."/>
            <person name="Schroda M."/>
            <person name="Stern D."/>
            <person name="Umen J."/>
            <person name="Willows R."/>
            <person name="Wilson N."/>
            <person name="Zimmer S.L."/>
            <person name="Allmer J."/>
            <person name="Balk J."/>
            <person name="Bisova K."/>
            <person name="Chen C.J."/>
            <person name="Elias M."/>
            <person name="Gendler K."/>
            <person name="Hauser C."/>
            <person name="Lamb M.R."/>
            <person name="Ledford H."/>
            <person name="Long J.C."/>
            <person name="Minagawa J."/>
            <person name="Page M.D."/>
            <person name="Pan J."/>
            <person name="Pootakham W."/>
            <person name="Roje S."/>
            <person name="Rose A."/>
            <person name="Stahlberg E."/>
            <person name="Terauchi A.M."/>
            <person name="Yang P."/>
            <person name="Ball S."/>
            <person name="Bowler C."/>
            <person name="Dieckmann C.L."/>
            <person name="Gladyshev V.N."/>
            <person name="Green P."/>
            <person name="Jorgensen R."/>
            <person name="Mayfield S."/>
            <person name="Mueller-Roeber B."/>
            <person name="Rajamani S."/>
            <person name="Sayre R.T."/>
            <person name="Brokstein P."/>
            <person name="Dubchak I."/>
            <person name="Goodstein D."/>
            <person name="Hornick L."/>
            <person name="Huang Y.W."/>
            <person name="Jhaveri J."/>
            <person name="Luo Y."/>
            <person name="Martinez D."/>
            <person name="Ngau W.C."/>
            <person name="Otillar B."/>
            <person name="Poliakov A."/>
            <person name="Porter A."/>
            <person name="Szajkowski L."/>
            <person name="Werner G."/>
            <person name="Zhou K."/>
            <person name="Grigoriev I.V."/>
            <person name="Rokhsar D.S."/>
            <person name="Grossman A.R."/>
        </authorList>
    </citation>
    <scope>NUCLEOTIDE SEQUENCE [LARGE SCALE GENOMIC DNA]</scope>
    <source>
        <strain evidence="4">CC-503</strain>
    </source>
</reference>
<feature type="region of interest" description="Disordered" evidence="2">
    <location>
        <begin position="2906"/>
        <end position="2984"/>
    </location>
</feature>
<feature type="coiled-coil region" evidence="1">
    <location>
        <begin position="2504"/>
        <end position="2543"/>
    </location>
</feature>
<feature type="region of interest" description="Disordered" evidence="2">
    <location>
        <begin position="862"/>
        <end position="895"/>
    </location>
</feature>
<dbReference type="OMA" id="SCRVERM"/>
<feature type="region of interest" description="Disordered" evidence="2">
    <location>
        <begin position="741"/>
        <end position="770"/>
    </location>
</feature>
<evidence type="ECO:0000313" key="3">
    <source>
        <dbReference type="EMBL" id="PNW80435.1"/>
    </source>
</evidence>
<dbReference type="ExpressionAtlas" id="A0A2K3DIT4">
    <property type="expression patterns" value="baseline and differential"/>
</dbReference>
<dbReference type="PANTHER" id="PTHR43049">
    <property type="entry name" value="EARLY ENDOSOME ANTIGEN"/>
    <property type="match status" value="1"/>
</dbReference>
<feature type="compositionally biased region" description="Low complexity" evidence="2">
    <location>
        <begin position="879"/>
        <end position="895"/>
    </location>
</feature>
<feature type="compositionally biased region" description="Polar residues" evidence="2">
    <location>
        <begin position="2857"/>
        <end position="2866"/>
    </location>
</feature>
<evidence type="ECO:0000256" key="1">
    <source>
        <dbReference type="SAM" id="Coils"/>
    </source>
</evidence>
<feature type="coiled-coil region" evidence="1">
    <location>
        <begin position="3076"/>
        <end position="3138"/>
    </location>
</feature>
<feature type="coiled-coil region" evidence="1">
    <location>
        <begin position="1561"/>
        <end position="1695"/>
    </location>
</feature>
<feature type="coiled-coil region" evidence="1">
    <location>
        <begin position="579"/>
        <end position="634"/>
    </location>
</feature>
<dbReference type="PANTHER" id="PTHR43049:SF1">
    <property type="entry name" value="EARLY ENDOSOME ANTIGEN"/>
    <property type="match status" value="1"/>
</dbReference>
<feature type="coiled-coil region" evidence="1">
    <location>
        <begin position="1004"/>
        <end position="1052"/>
    </location>
</feature>
<feature type="compositionally biased region" description="Polar residues" evidence="2">
    <location>
        <begin position="2271"/>
        <end position="2280"/>
    </location>
</feature>
<feature type="coiled-coil region" evidence="1">
    <location>
        <begin position="2334"/>
        <end position="2368"/>
    </location>
</feature>
<feature type="coiled-coil region" evidence="1">
    <location>
        <begin position="1738"/>
        <end position="1898"/>
    </location>
</feature>
<feature type="region of interest" description="Disordered" evidence="2">
    <location>
        <begin position="186"/>
        <end position="208"/>
    </location>
</feature>
<dbReference type="Proteomes" id="UP000006906">
    <property type="component" value="Chromosome 7"/>
</dbReference>
<dbReference type="SMR" id="A0A2K3DIT4"/>
<feature type="coiled-coil region" evidence="1">
    <location>
        <begin position="345"/>
        <end position="379"/>
    </location>
</feature>
<evidence type="ECO:0000313" key="4">
    <source>
        <dbReference type="Proteomes" id="UP000006906"/>
    </source>
</evidence>
<dbReference type="GeneID" id="5726367"/>
<feature type="compositionally biased region" description="Low complexity" evidence="2">
    <location>
        <begin position="545"/>
        <end position="564"/>
    </location>
</feature>